<dbReference type="SMART" id="SM00490">
    <property type="entry name" value="HELICc"/>
    <property type="match status" value="1"/>
</dbReference>
<dbReference type="Pfam" id="PF04851">
    <property type="entry name" value="ResIII"/>
    <property type="match status" value="1"/>
</dbReference>
<dbReference type="CDD" id="cd15806">
    <property type="entry name" value="LGP2_C"/>
    <property type="match status" value="1"/>
</dbReference>
<dbReference type="GO" id="GO:0003723">
    <property type="term" value="F:RNA binding"/>
    <property type="evidence" value="ECO:0007669"/>
    <property type="project" value="UniProtKB-KW"/>
</dbReference>
<keyword evidence="5" id="KW-0399">Innate immunity</keyword>
<evidence type="ECO:0000313" key="20">
    <source>
        <dbReference type="Ensembl" id="ENSCAFP00040014195.1"/>
    </source>
</evidence>
<evidence type="ECO:0000256" key="15">
    <source>
        <dbReference type="ARBA" id="ARBA00049390"/>
    </source>
</evidence>
<dbReference type="EC" id="3.6.4.13" evidence="3"/>
<feature type="binding site" evidence="16">
    <location>
        <position position="642"/>
    </location>
    <ligand>
        <name>Zn(2+)</name>
        <dbReference type="ChEBI" id="CHEBI:29105"/>
    </ligand>
</feature>
<reference evidence="20" key="1">
    <citation type="submission" date="2018-10" db="EMBL/GenBank/DDBJ databases">
        <title>De novo assembly of a Great Dane genome.</title>
        <authorList>
            <person name="Kidd J.M."/>
            <person name="Pendleton A.L."/>
            <person name="Shen F."/>
            <person name="Emery S."/>
        </authorList>
    </citation>
    <scope>NUCLEOTIDE SEQUENCE [LARGE SCALE GENOMIC DNA]</scope>
    <source>
        <strain evidence="20">Great Dane</strain>
    </source>
</reference>
<dbReference type="Pfam" id="PF11648">
    <property type="entry name" value="RIG-I_C-RD"/>
    <property type="match status" value="1"/>
</dbReference>
<dbReference type="GO" id="GO:0008270">
    <property type="term" value="F:zinc ion binding"/>
    <property type="evidence" value="ECO:0007669"/>
    <property type="project" value="UniProtKB-UniRule"/>
</dbReference>
<evidence type="ECO:0000313" key="21">
    <source>
        <dbReference type="Proteomes" id="UP000694542"/>
    </source>
</evidence>
<evidence type="ECO:0000256" key="14">
    <source>
        <dbReference type="ARBA" id="ARBA00023118"/>
    </source>
</evidence>
<dbReference type="PANTHER" id="PTHR14074:SF7">
    <property type="entry name" value="ATP-DEPENDENT RNA HELICASE DHX58"/>
    <property type="match status" value="1"/>
</dbReference>
<keyword evidence="10 16" id="KW-0862">Zinc</keyword>
<organism evidence="20 21">
    <name type="scientific">Canis lupus familiaris</name>
    <name type="common">Dog</name>
    <name type="synonym">Canis familiaris</name>
    <dbReference type="NCBI Taxonomy" id="9615"/>
    <lineage>
        <taxon>Eukaryota</taxon>
        <taxon>Metazoa</taxon>
        <taxon>Chordata</taxon>
        <taxon>Craniata</taxon>
        <taxon>Vertebrata</taxon>
        <taxon>Euteleostomi</taxon>
        <taxon>Mammalia</taxon>
        <taxon>Eutheria</taxon>
        <taxon>Laurasiatheria</taxon>
        <taxon>Carnivora</taxon>
        <taxon>Caniformia</taxon>
        <taxon>Canidae</taxon>
        <taxon>Canis</taxon>
    </lineage>
</organism>
<keyword evidence="4" id="KW-0963">Cytoplasm</keyword>
<dbReference type="GO" id="GO:0005737">
    <property type="term" value="C:cytoplasm"/>
    <property type="evidence" value="ECO:0007669"/>
    <property type="project" value="UniProtKB-SubCell"/>
</dbReference>
<evidence type="ECO:0000256" key="2">
    <source>
        <dbReference type="ARBA" id="ARBA00006866"/>
    </source>
</evidence>
<dbReference type="InterPro" id="IPR001650">
    <property type="entry name" value="Helicase_C-like"/>
</dbReference>
<dbReference type="InterPro" id="IPR051363">
    <property type="entry name" value="RLR_Helicase"/>
</dbReference>
<dbReference type="SMART" id="SM00487">
    <property type="entry name" value="DEXDc"/>
    <property type="match status" value="1"/>
</dbReference>
<feature type="domain" description="Helicase C-terminal" evidence="18">
    <location>
        <begin position="436"/>
        <end position="600"/>
    </location>
</feature>
<feature type="binding site" evidence="16">
    <location>
        <position position="645"/>
    </location>
    <ligand>
        <name>Zn(2+)</name>
        <dbReference type="ChEBI" id="CHEBI:29105"/>
    </ligand>
</feature>
<comment type="similarity">
    <text evidence="2">Belongs to the helicase family. RLR subfamily.</text>
</comment>
<dbReference type="InterPro" id="IPR014001">
    <property type="entry name" value="Helicase_ATP-bd"/>
</dbReference>
<dbReference type="GO" id="GO:0003677">
    <property type="term" value="F:DNA binding"/>
    <property type="evidence" value="ECO:0007669"/>
    <property type="project" value="InterPro"/>
</dbReference>
<dbReference type="InterPro" id="IPR021673">
    <property type="entry name" value="RLR_CTR"/>
</dbReference>
<dbReference type="PROSITE" id="PS51192">
    <property type="entry name" value="HELICASE_ATP_BIND_1"/>
    <property type="match status" value="1"/>
</dbReference>
<evidence type="ECO:0000256" key="7">
    <source>
        <dbReference type="ARBA" id="ARBA00022741"/>
    </source>
</evidence>
<evidence type="ECO:0000256" key="8">
    <source>
        <dbReference type="ARBA" id="ARBA00022801"/>
    </source>
</evidence>
<evidence type="ECO:0000256" key="10">
    <source>
        <dbReference type="ARBA" id="ARBA00022833"/>
    </source>
</evidence>
<evidence type="ECO:0000259" key="19">
    <source>
        <dbReference type="PROSITE" id="PS51789"/>
    </source>
</evidence>
<reference evidence="20" key="2">
    <citation type="submission" date="2025-08" db="UniProtKB">
        <authorList>
            <consortium name="Ensembl"/>
        </authorList>
    </citation>
    <scope>IDENTIFICATION</scope>
</reference>
<dbReference type="SUPFAM" id="SSF52540">
    <property type="entry name" value="P-loop containing nucleoside triphosphate hydrolases"/>
    <property type="match status" value="1"/>
</dbReference>
<keyword evidence="13" id="KW-0694">RNA-binding</keyword>
<dbReference type="Gene3D" id="3.40.50.300">
    <property type="entry name" value="P-loop containing nucleotide triphosphate hydrolases"/>
    <property type="match status" value="2"/>
</dbReference>
<dbReference type="InterPro" id="IPR006935">
    <property type="entry name" value="Helicase/UvrB_N"/>
</dbReference>
<keyword evidence="9" id="KW-0347">Helicase</keyword>
<feature type="domain" description="Helicase ATP-binding" evidence="17">
    <location>
        <begin position="97"/>
        <end position="274"/>
    </location>
</feature>
<evidence type="ECO:0000256" key="5">
    <source>
        <dbReference type="ARBA" id="ARBA00022588"/>
    </source>
</evidence>
<dbReference type="Pfam" id="PF00271">
    <property type="entry name" value="Helicase_C"/>
    <property type="match status" value="1"/>
</dbReference>
<evidence type="ECO:0000256" key="4">
    <source>
        <dbReference type="ARBA" id="ARBA00022490"/>
    </source>
</evidence>
<evidence type="ECO:0000256" key="9">
    <source>
        <dbReference type="ARBA" id="ARBA00022806"/>
    </source>
</evidence>
<dbReference type="GO" id="GO:0045087">
    <property type="term" value="P:innate immune response"/>
    <property type="evidence" value="ECO:0007669"/>
    <property type="project" value="UniProtKB-KW"/>
</dbReference>
<evidence type="ECO:0000259" key="17">
    <source>
        <dbReference type="PROSITE" id="PS51192"/>
    </source>
</evidence>
<keyword evidence="8" id="KW-0378">Hydrolase</keyword>
<dbReference type="Pfam" id="PF18119">
    <property type="entry name" value="RIG-I_C"/>
    <property type="match status" value="1"/>
</dbReference>
<feature type="binding site" evidence="16">
    <location>
        <position position="701"/>
    </location>
    <ligand>
        <name>Zn(2+)</name>
        <dbReference type="ChEBI" id="CHEBI:29105"/>
    </ligand>
</feature>
<dbReference type="CDD" id="cd12090">
    <property type="entry name" value="MDA5_ID"/>
    <property type="match status" value="1"/>
</dbReference>
<keyword evidence="7" id="KW-0547">Nucleotide-binding</keyword>
<evidence type="ECO:0000256" key="13">
    <source>
        <dbReference type="ARBA" id="ARBA00022884"/>
    </source>
</evidence>
<comment type="catalytic activity">
    <reaction evidence="15">
        <text>ATP + H2O = ADP + phosphate + H(+)</text>
        <dbReference type="Rhea" id="RHEA:13065"/>
        <dbReference type="ChEBI" id="CHEBI:15377"/>
        <dbReference type="ChEBI" id="CHEBI:15378"/>
        <dbReference type="ChEBI" id="CHEBI:30616"/>
        <dbReference type="ChEBI" id="CHEBI:43474"/>
        <dbReference type="ChEBI" id="CHEBI:456216"/>
        <dbReference type="EC" id="3.6.4.13"/>
    </reaction>
    <physiologicalReaction direction="left-to-right" evidence="15">
        <dbReference type="Rhea" id="RHEA:13066"/>
    </physiologicalReaction>
</comment>
<feature type="domain" description="RLR CTR" evidence="19">
    <location>
        <begin position="628"/>
        <end position="755"/>
    </location>
</feature>
<dbReference type="GO" id="GO:0005524">
    <property type="term" value="F:ATP binding"/>
    <property type="evidence" value="ECO:0007669"/>
    <property type="project" value="UniProtKB-KW"/>
</dbReference>
<comment type="subcellular location">
    <subcellularLocation>
        <location evidence="1">Cytoplasm</location>
    </subcellularLocation>
</comment>
<dbReference type="GO" id="GO:0003724">
    <property type="term" value="F:RNA helicase activity"/>
    <property type="evidence" value="ECO:0007669"/>
    <property type="project" value="UniProtKB-EC"/>
</dbReference>
<keyword evidence="11" id="KW-0067">ATP-binding</keyword>
<dbReference type="InterPro" id="IPR038557">
    <property type="entry name" value="RLR_C_sf"/>
</dbReference>
<keyword evidence="6 16" id="KW-0479">Metal-binding</keyword>
<dbReference type="CDD" id="cd18802">
    <property type="entry name" value="SF2_C_dicer"/>
    <property type="match status" value="1"/>
</dbReference>
<keyword evidence="12" id="KW-0391">Immunity</keyword>
<dbReference type="InterPro" id="IPR027417">
    <property type="entry name" value="P-loop_NTPase"/>
</dbReference>
<evidence type="ECO:0000256" key="12">
    <source>
        <dbReference type="ARBA" id="ARBA00022859"/>
    </source>
</evidence>
<keyword evidence="14" id="KW-0051">Antiviral defense</keyword>
<dbReference type="GO" id="GO:0016787">
    <property type="term" value="F:hydrolase activity"/>
    <property type="evidence" value="ECO:0007669"/>
    <property type="project" value="UniProtKB-KW"/>
</dbReference>
<dbReference type="PROSITE" id="PS51194">
    <property type="entry name" value="HELICASE_CTER"/>
    <property type="match status" value="1"/>
</dbReference>
<accession>A0A8C0QIB3</accession>
<evidence type="ECO:0000256" key="6">
    <source>
        <dbReference type="ARBA" id="ARBA00022723"/>
    </source>
</evidence>
<sequence>MGPSFSPSLPHRWGDGTCPTAAPASPYSQLFLVQVSGLQGPQFPPGSLDLGGRGYSWLKRSGGGVARLGRLCSWRRGQQDPGGMRGMELRPYQWEVIMPALEGKNIIVWLPTGAGKTRAAAYVAKRHLETVDQAKVVVLVNRVHLVTQHCEEFSRMLGKRWAIITLSGDMGPRAGFGHLARSHDLIICTAELLQMALTSPEEEEHVELNAFSLLVVDECHHTHKDTVYNLILSRYLEHKLQRTRPLPQVLGLTASPGTGGASTLDGAIDHILQLCANLDTWHIMSPENHRPQLQEHSAQPCKQYSLCHRRSQDPFGDMLKKLMDRIHNRLEMPALNRDFGTQTYEQQVVELSQDAAQAGLQQRRVYALHLRRYNDALLIHDTVRAVDALKSLGDFYDRERATKTQVLQAERWLLALFDDYKNELAHLATQTPENPKLEMLEQILREQFGHSDSPRGIIFTQTRQSTHSLLLWLQQQPGLQTVDIRADLLIGAGNSSQNTHMTQRDQQEVIRKFRVGTLNLLVATSVAEEGLDIPQCNVVVRYGLLSNEISMVQARGRARAGRSIYSFVATQGSRELRRELINEVLETLMERAVAAVQKMDQAEYQAKIRDLQQAALVKRAVQAAQRDNQRQQFLAEQVQLLCVNCMVAVGHGSDLRKVEGAHHVNVNPNFSIYYNVSRGPVVIDRTFKDWRPGGTIHCRNCGEAWGLQMIYKSVKLPALKVRSMLLETPRGRVQAKKWSRVPFPVPDFDYLQHCAQNLADLSLD</sequence>
<protein>
    <recommendedName>
        <fullName evidence="3">RNA helicase</fullName>
        <ecNumber evidence="3">3.6.4.13</ecNumber>
    </recommendedName>
</protein>
<evidence type="ECO:0000256" key="16">
    <source>
        <dbReference type="PROSITE-ProRule" id="PRU01125"/>
    </source>
</evidence>
<dbReference type="Ensembl" id="ENSCAFT00040016383.1">
    <property type="protein sequence ID" value="ENSCAFP00040014195.1"/>
    <property type="gene ID" value="ENSCAFG00040008794.1"/>
</dbReference>
<dbReference type="Gene3D" id="1.20.1320.30">
    <property type="match status" value="1"/>
</dbReference>
<evidence type="ECO:0000256" key="1">
    <source>
        <dbReference type="ARBA" id="ARBA00004496"/>
    </source>
</evidence>
<evidence type="ECO:0000259" key="18">
    <source>
        <dbReference type="PROSITE" id="PS51194"/>
    </source>
</evidence>
<evidence type="ECO:0000256" key="3">
    <source>
        <dbReference type="ARBA" id="ARBA00012552"/>
    </source>
</evidence>
<dbReference type="AlphaFoldDB" id="A0A8C0QIB3"/>
<name>A0A8C0QIB3_CANLF</name>
<feature type="binding site" evidence="16">
    <location>
        <position position="698"/>
    </location>
    <ligand>
        <name>Zn(2+)</name>
        <dbReference type="ChEBI" id="CHEBI:29105"/>
    </ligand>
</feature>
<dbReference type="InterPro" id="IPR041204">
    <property type="entry name" value="RIG-I-like_C"/>
</dbReference>
<evidence type="ECO:0000256" key="11">
    <source>
        <dbReference type="ARBA" id="ARBA00022840"/>
    </source>
</evidence>
<dbReference type="PROSITE" id="PS51789">
    <property type="entry name" value="RLR_CTR"/>
    <property type="match status" value="1"/>
</dbReference>
<dbReference type="Proteomes" id="UP000694542">
    <property type="component" value="Chromosome 9"/>
</dbReference>
<dbReference type="GO" id="GO:0051607">
    <property type="term" value="P:defense response to virus"/>
    <property type="evidence" value="ECO:0007669"/>
    <property type="project" value="UniProtKB-KW"/>
</dbReference>
<dbReference type="PANTHER" id="PTHR14074">
    <property type="entry name" value="HELICASE WITH DEATH DOMAIN-RELATED"/>
    <property type="match status" value="1"/>
</dbReference>
<proteinExistence type="inferred from homology"/>
<dbReference type="Gene3D" id="2.170.150.30">
    <property type="entry name" value="RIG-I-like receptor, C-terminal regulatory domain"/>
    <property type="match status" value="1"/>
</dbReference>